<sequence length="290" mass="31865">MKNKGEFIYMLKNKKTIALICTAILAVAIINGQTVNAAISKTLSIFRAQDLKGVTVTLDDIQQIQSKLSTGQGEINLEKMGNIKVQGGQKKVSSKEDVKNITDVTVAFPSVLDGVVPSVNVVEPTAIEFTLNVENVNEIMKSYGATKLLPANIDGKTFKINFASQVTMNYSINNKPITIMETKSPEITVPDDVDIDAVYDAVVEMPIIPQRLQSQLKSMKDWKSTLYIPVIESEMIEVNINGAKGYMSKDYGDSEENSESAVIWYDKGIIYVVSGEVDSEELLKIAKSVK</sequence>
<feature type="domain" description="DUF4367" evidence="1">
    <location>
        <begin position="227"/>
        <end position="289"/>
    </location>
</feature>
<evidence type="ECO:0000259" key="1">
    <source>
        <dbReference type="Pfam" id="PF14285"/>
    </source>
</evidence>
<dbReference type="EMBL" id="CP059378">
    <property type="protein sequence ID" value="QLY80263.1"/>
    <property type="molecule type" value="Genomic_DNA"/>
</dbReference>
<dbReference type="InterPro" id="IPR025377">
    <property type="entry name" value="DUF4367"/>
</dbReference>
<protein>
    <submittedName>
        <fullName evidence="2">DUF4367 domain-containing protein</fullName>
    </submittedName>
</protein>
<dbReference type="Pfam" id="PF14285">
    <property type="entry name" value="DUF4367"/>
    <property type="match status" value="1"/>
</dbReference>
<proteinExistence type="predicted"/>
<organism evidence="2 3">
    <name type="scientific">Clostridium intestinale</name>
    <dbReference type="NCBI Taxonomy" id="36845"/>
    <lineage>
        <taxon>Bacteria</taxon>
        <taxon>Bacillati</taxon>
        <taxon>Bacillota</taxon>
        <taxon>Clostridia</taxon>
        <taxon>Eubacteriales</taxon>
        <taxon>Clostridiaceae</taxon>
        <taxon>Clostridium</taxon>
    </lineage>
</organism>
<dbReference type="Proteomes" id="UP000512286">
    <property type="component" value="Chromosome"/>
</dbReference>
<reference evidence="2 3" key="1">
    <citation type="submission" date="2020-07" db="EMBL/GenBank/DDBJ databases">
        <title>Electron transfer.</title>
        <authorList>
            <person name="Huang L."/>
            <person name="Liu X."/>
            <person name="Zhou S."/>
        </authorList>
    </citation>
    <scope>NUCLEOTIDE SEQUENCE [LARGE SCALE GENOMIC DNA]</scope>
    <source>
        <strain evidence="2 3">Lx1</strain>
    </source>
</reference>
<evidence type="ECO:0000313" key="3">
    <source>
        <dbReference type="Proteomes" id="UP000512286"/>
    </source>
</evidence>
<dbReference type="KEGG" id="cint:HZF06_01380"/>
<dbReference type="Gene3D" id="3.70.10.10">
    <property type="match status" value="1"/>
</dbReference>
<name>A0A7D6ZQQ9_9CLOT</name>
<evidence type="ECO:0000313" key="2">
    <source>
        <dbReference type="EMBL" id="QLY80263.1"/>
    </source>
</evidence>
<gene>
    <name evidence="2" type="ORF">HZF06_01380</name>
</gene>
<accession>A0A7D6ZQQ9</accession>
<dbReference type="AlphaFoldDB" id="A0A7D6ZQQ9"/>